<gene>
    <name evidence="1" type="ORF">C9J12_10295</name>
</gene>
<comment type="caution">
    <text evidence="1">The sequence shown here is derived from an EMBL/GenBank/DDBJ whole genome shotgun (WGS) entry which is preliminary data.</text>
</comment>
<sequence length="131" mass="14743">MSLVKIQSKALKQLSDPIHSITRANISYTLSNGGVAARLYKHVMFTDSHVYDVGLKVSIVRLCRNSMIIATDRELDVLGSYELSLQGIHQMNGYITMQEMASDSADSYTYEFHQNDRLTDQELSLLIADLI</sequence>
<proteinExistence type="predicted"/>
<protein>
    <recommendedName>
        <fullName evidence="3">PilZ domain-containing protein</fullName>
    </recommendedName>
</protein>
<keyword evidence="2" id="KW-1185">Reference proteome</keyword>
<evidence type="ECO:0008006" key="3">
    <source>
        <dbReference type="Google" id="ProtNLM"/>
    </source>
</evidence>
<evidence type="ECO:0000313" key="2">
    <source>
        <dbReference type="Proteomes" id="UP000240987"/>
    </source>
</evidence>
<organism evidence="1 2">
    <name type="scientific">Photobacterium frigidiphilum</name>
    <dbReference type="NCBI Taxonomy" id="264736"/>
    <lineage>
        <taxon>Bacteria</taxon>
        <taxon>Pseudomonadati</taxon>
        <taxon>Pseudomonadota</taxon>
        <taxon>Gammaproteobacteria</taxon>
        <taxon>Vibrionales</taxon>
        <taxon>Vibrionaceae</taxon>
        <taxon>Photobacterium</taxon>
    </lineage>
</organism>
<reference evidence="1 2" key="1">
    <citation type="submission" date="2018-01" db="EMBL/GenBank/DDBJ databases">
        <title>Whole genome sequencing of Histamine producing bacteria.</title>
        <authorList>
            <person name="Butler K."/>
        </authorList>
    </citation>
    <scope>NUCLEOTIDE SEQUENCE [LARGE SCALE GENOMIC DNA]</scope>
    <source>
        <strain evidence="1 2">JCM 12947</strain>
    </source>
</reference>
<evidence type="ECO:0000313" key="1">
    <source>
        <dbReference type="EMBL" id="PSU48882.1"/>
    </source>
</evidence>
<name>A0A2T3JIQ9_9GAMM</name>
<dbReference type="AlphaFoldDB" id="A0A2T3JIQ9"/>
<dbReference type="EMBL" id="PYMJ01000008">
    <property type="protein sequence ID" value="PSU48882.1"/>
    <property type="molecule type" value="Genomic_DNA"/>
</dbReference>
<dbReference type="RefSeq" id="WP_107242631.1">
    <property type="nucleotide sequence ID" value="NZ_PYMJ01000008.1"/>
</dbReference>
<dbReference type="Proteomes" id="UP000240987">
    <property type="component" value="Unassembled WGS sequence"/>
</dbReference>
<dbReference type="OrthoDB" id="5816693at2"/>
<accession>A0A2T3JIQ9</accession>